<evidence type="ECO:0000256" key="1">
    <source>
        <dbReference type="ARBA" id="ARBA00004141"/>
    </source>
</evidence>
<dbReference type="OrthoDB" id="425611at2759"/>
<accession>A0A6A4WAN4</accession>
<reference evidence="9 10" key="1">
    <citation type="submission" date="2019-07" db="EMBL/GenBank/DDBJ databases">
        <title>Draft genome assembly of a fouling barnacle, Amphibalanus amphitrite (Darwin, 1854): The first reference genome for Thecostraca.</title>
        <authorList>
            <person name="Kim W."/>
        </authorList>
    </citation>
    <scope>NUCLEOTIDE SEQUENCE [LARGE SCALE GENOMIC DNA]</scope>
    <source>
        <strain evidence="9">SNU_AA5</strain>
        <tissue evidence="9">Soma without cirri and trophi</tissue>
    </source>
</reference>
<keyword evidence="4" id="KW-0812">Transmembrane</keyword>
<dbReference type="Proteomes" id="UP000440578">
    <property type="component" value="Unassembled WGS sequence"/>
</dbReference>
<gene>
    <name evidence="9" type="primary">BVES_1</name>
    <name evidence="9" type="ORF">FJT64_026805</name>
</gene>
<feature type="region of interest" description="Disordered" evidence="7">
    <location>
        <begin position="190"/>
        <end position="209"/>
    </location>
</feature>
<protein>
    <submittedName>
        <fullName evidence="9">Blood vessel epicardial substance</fullName>
    </submittedName>
</protein>
<name>A0A6A4WAN4_AMPAM</name>
<dbReference type="GO" id="GO:0007507">
    <property type="term" value="P:heart development"/>
    <property type="evidence" value="ECO:0007669"/>
    <property type="project" value="TreeGrafter"/>
</dbReference>
<dbReference type="AlphaFoldDB" id="A0A6A4WAN4"/>
<dbReference type="GO" id="GO:0042383">
    <property type="term" value="C:sarcolemma"/>
    <property type="evidence" value="ECO:0007669"/>
    <property type="project" value="TreeGrafter"/>
</dbReference>
<evidence type="ECO:0000256" key="6">
    <source>
        <dbReference type="ARBA" id="ARBA00023136"/>
    </source>
</evidence>
<evidence type="ECO:0000259" key="8">
    <source>
        <dbReference type="Pfam" id="PF04831"/>
    </source>
</evidence>
<evidence type="ECO:0000256" key="5">
    <source>
        <dbReference type="ARBA" id="ARBA00022989"/>
    </source>
</evidence>
<dbReference type="InterPro" id="IPR006916">
    <property type="entry name" value="POPDC1-3"/>
</dbReference>
<dbReference type="PANTHER" id="PTHR12101">
    <property type="entry name" value="POPEYE DOMAIN CONTAINING PROTEIN"/>
    <property type="match status" value="1"/>
</dbReference>
<evidence type="ECO:0000256" key="3">
    <source>
        <dbReference type="ARBA" id="ARBA00022475"/>
    </source>
</evidence>
<sequence>MYIPLNGSAAGAEPPTAVGCRGWPAVHHRLFQLAHLFFLAAFVVPHTFRLSAAALRALLCAGLTLVAVWAGAVVCAPDALAWSVALAVVNAAYAARQVSCSRPERAPAQLRPLHRRLFAPLRVPAAEFARLVRGAELRRLARGELFAAEGVTRTGGRLAILLTGELVVSCEGCPLHRITPHQFINSPEWEADEAAERDSKEMGAEQNCKPPDPNPIYQVSISATEESTYVVWTAEVLGAVLQSNAFLNAVLFNLVGEFHSGAEWLVCILDV</sequence>
<evidence type="ECO:0000256" key="2">
    <source>
        <dbReference type="ARBA" id="ARBA00004236"/>
    </source>
</evidence>
<dbReference type="EMBL" id="VIIS01001239">
    <property type="protein sequence ID" value="KAF0300700.1"/>
    <property type="molecule type" value="Genomic_DNA"/>
</dbReference>
<organism evidence="9 10">
    <name type="scientific">Amphibalanus amphitrite</name>
    <name type="common">Striped barnacle</name>
    <name type="synonym">Balanus amphitrite</name>
    <dbReference type="NCBI Taxonomy" id="1232801"/>
    <lineage>
        <taxon>Eukaryota</taxon>
        <taxon>Metazoa</taxon>
        <taxon>Ecdysozoa</taxon>
        <taxon>Arthropoda</taxon>
        <taxon>Crustacea</taxon>
        <taxon>Multicrustacea</taxon>
        <taxon>Cirripedia</taxon>
        <taxon>Thoracica</taxon>
        <taxon>Thoracicalcarea</taxon>
        <taxon>Balanomorpha</taxon>
        <taxon>Balanoidea</taxon>
        <taxon>Balanidae</taxon>
        <taxon>Amphibalaninae</taxon>
        <taxon>Amphibalanus</taxon>
    </lineage>
</organism>
<dbReference type="GO" id="GO:0030552">
    <property type="term" value="F:cAMP binding"/>
    <property type="evidence" value="ECO:0007669"/>
    <property type="project" value="TreeGrafter"/>
</dbReference>
<keyword evidence="10" id="KW-1185">Reference proteome</keyword>
<comment type="caution">
    <text evidence="9">The sequence shown here is derived from an EMBL/GenBank/DDBJ whole genome shotgun (WGS) entry which is preliminary data.</text>
</comment>
<keyword evidence="6" id="KW-0472">Membrane</keyword>
<evidence type="ECO:0000256" key="4">
    <source>
        <dbReference type="ARBA" id="ARBA00022692"/>
    </source>
</evidence>
<dbReference type="PANTHER" id="PTHR12101:SF17">
    <property type="entry name" value="BLOOD VESSEL EPICARDIAL SUBSTANCE"/>
    <property type="match status" value="1"/>
</dbReference>
<feature type="compositionally biased region" description="Basic and acidic residues" evidence="7">
    <location>
        <begin position="194"/>
        <end position="203"/>
    </location>
</feature>
<evidence type="ECO:0000313" key="9">
    <source>
        <dbReference type="EMBL" id="KAF0300700.1"/>
    </source>
</evidence>
<evidence type="ECO:0000256" key="7">
    <source>
        <dbReference type="SAM" id="MobiDB-lite"/>
    </source>
</evidence>
<evidence type="ECO:0000313" key="10">
    <source>
        <dbReference type="Proteomes" id="UP000440578"/>
    </source>
</evidence>
<proteinExistence type="predicted"/>
<dbReference type="GO" id="GO:0051146">
    <property type="term" value="P:striated muscle cell differentiation"/>
    <property type="evidence" value="ECO:0007669"/>
    <property type="project" value="TreeGrafter"/>
</dbReference>
<keyword evidence="3" id="KW-1003">Cell membrane</keyword>
<dbReference type="Pfam" id="PF04831">
    <property type="entry name" value="POPDC1-3"/>
    <property type="match status" value="1"/>
</dbReference>
<dbReference type="InterPro" id="IPR055272">
    <property type="entry name" value="POPDC1-3_dom"/>
</dbReference>
<keyword evidence="5" id="KW-1133">Transmembrane helix</keyword>
<dbReference type="GO" id="GO:0042391">
    <property type="term" value="P:regulation of membrane potential"/>
    <property type="evidence" value="ECO:0007669"/>
    <property type="project" value="TreeGrafter"/>
</dbReference>
<feature type="domain" description="POPDC1-3" evidence="8">
    <location>
        <begin position="27"/>
        <end position="255"/>
    </location>
</feature>
<comment type="subcellular location">
    <subcellularLocation>
        <location evidence="2">Cell membrane</location>
    </subcellularLocation>
    <subcellularLocation>
        <location evidence="1">Membrane</location>
        <topology evidence="1">Multi-pass membrane protein</topology>
    </subcellularLocation>
</comment>